<feature type="transmembrane region" description="Helical" evidence="10">
    <location>
        <begin position="33"/>
        <end position="56"/>
    </location>
</feature>
<comment type="caution">
    <text evidence="10">Lacks conserved residue(s) required for the propagation of feature annotation.</text>
</comment>
<evidence type="ECO:0000256" key="8">
    <source>
        <dbReference type="ARBA" id="ARBA00035585"/>
    </source>
</evidence>
<protein>
    <recommendedName>
        <fullName evidence="10">Fluoride-specific ion channel FluC</fullName>
    </recommendedName>
</protein>
<evidence type="ECO:0000313" key="11">
    <source>
        <dbReference type="EMBL" id="MFD0925915.1"/>
    </source>
</evidence>
<dbReference type="PANTHER" id="PTHR28259:SF1">
    <property type="entry name" value="FLUORIDE EXPORT PROTEIN 1-RELATED"/>
    <property type="match status" value="1"/>
</dbReference>
<dbReference type="RefSeq" id="WP_253646170.1">
    <property type="nucleotide sequence ID" value="NZ_BAAAMO010000002.1"/>
</dbReference>
<comment type="activity regulation">
    <text evidence="10">Na(+) is not transported, but it plays an essential structural role and its presence is essential for fluoride channel function.</text>
</comment>
<reference evidence="12" key="1">
    <citation type="journal article" date="2019" name="Int. J. Syst. Evol. Microbiol.">
        <title>The Global Catalogue of Microorganisms (GCM) 10K type strain sequencing project: providing services to taxonomists for standard genome sequencing and annotation.</title>
        <authorList>
            <consortium name="The Broad Institute Genomics Platform"/>
            <consortium name="The Broad Institute Genome Sequencing Center for Infectious Disease"/>
            <person name="Wu L."/>
            <person name="Ma J."/>
        </authorList>
    </citation>
    <scope>NUCLEOTIDE SEQUENCE [LARGE SCALE GENOMIC DNA]</scope>
    <source>
        <strain evidence="12">CCUG 50873</strain>
    </source>
</reference>
<comment type="subcellular location">
    <subcellularLocation>
        <location evidence="1 10">Cell membrane</location>
        <topology evidence="1 10">Multi-pass membrane protein</topology>
    </subcellularLocation>
</comment>
<dbReference type="NCBIfam" id="TIGR00494">
    <property type="entry name" value="crcB"/>
    <property type="match status" value="1"/>
</dbReference>
<evidence type="ECO:0000313" key="12">
    <source>
        <dbReference type="Proteomes" id="UP001597068"/>
    </source>
</evidence>
<feature type="binding site" evidence="10">
    <location>
        <position position="76"/>
    </location>
    <ligand>
        <name>Na(+)</name>
        <dbReference type="ChEBI" id="CHEBI:29101"/>
        <note>structural</note>
    </ligand>
</feature>
<accession>A0ABW3G623</accession>
<keyword evidence="10" id="KW-0479">Metal-binding</keyword>
<keyword evidence="6 10" id="KW-0407">Ion channel</keyword>
<gene>
    <name evidence="10 11" type="primary">crcB</name>
    <name evidence="10" type="synonym">fluC</name>
    <name evidence="11" type="ORF">ACFQ04_09220</name>
</gene>
<dbReference type="EMBL" id="JBHTIL010000001">
    <property type="protein sequence ID" value="MFD0925915.1"/>
    <property type="molecule type" value="Genomic_DNA"/>
</dbReference>
<feature type="binding site" evidence="10">
    <location>
        <position position="73"/>
    </location>
    <ligand>
        <name>Na(+)</name>
        <dbReference type="ChEBI" id="CHEBI:29101"/>
        <note>structural</note>
    </ligand>
</feature>
<organism evidence="11 12">
    <name type="scientific">Williamsia deligens</name>
    <dbReference type="NCBI Taxonomy" id="321325"/>
    <lineage>
        <taxon>Bacteria</taxon>
        <taxon>Bacillati</taxon>
        <taxon>Actinomycetota</taxon>
        <taxon>Actinomycetes</taxon>
        <taxon>Mycobacteriales</taxon>
        <taxon>Nocardiaceae</taxon>
        <taxon>Williamsia</taxon>
    </lineage>
</organism>
<evidence type="ECO:0000256" key="7">
    <source>
        <dbReference type="ARBA" id="ARBA00035120"/>
    </source>
</evidence>
<evidence type="ECO:0000256" key="6">
    <source>
        <dbReference type="ARBA" id="ARBA00023303"/>
    </source>
</evidence>
<evidence type="ECO:0000256" key="3">
    <source>
        <dbReference type="ARBA" id="ARBA00022692"/>
    </source>
</evidence>
<comment type="similarity">
    <text evidence="7 10">Belongs to the fluoride channel Fluc/FEX (TC 1.A.43) family.</text>
</comment>
<evidence type="ECO:0000256" key="9">
    <source>
        <dbReference type="ARBA" id="ARBA00049940"/>
    </source>
</evidence>
<evidence type="ECO:0000256" key="4">
    <source>
        <dbReference type="ARBA" id="ARBA00022989"/>
    </source>
</evidence>
<keyword evidence="10" id="KW-0915">Sodium</keyword>
<feature type="transmembrane region" description="Helical" evidence="10">
    <location>
        <begin position="97"/>
        <end position="119"/>
    </location>
</feature>
<comment type="catalytic activity">
    <reaction evidence="8">
        <text>fluoride(in) = fluoride(out)</text>
        <dbReference type="Rhea" id="RHEA:76159"/>
        <dbReference type="ChEBI" id="CHEBI:17051"/>
    </reaction>
    <physiologicalReaction direction="left-to-right" evidence="8">
        <dbReference type="Rhea" id="RHEA:76160"/>
    </physiologicalReaction>
</comment>
<dbReference type="HAMAP" id="MF_00454">
    <property type="entry name" value="FluC"/>
    <property type="match status" value="1"/>
</dbReference>
<proteinExistence type="inferred from homology"/>
<dbReference type="Pfam" id="PF02537">
    <property type="entry name" value="CRCB"/>
    <property type="match status" value="1"/>
</dbReference>
<comment type="caution">
    <text evidence="11">The sequence shown here is derived from an EMBL/GenBank/DDBJ whole genome shotgun (WGS) entry which is preliminary data.</text>
</comment>
<evidence type="ECO:0000256" key="1">
    <source>
        <dbReference type="ARBA" id="ARBA00004651"/>
    </source>
</evidence>
<evidence type="ECO:0000256" key="2">
    <source>
        <dbReference type="ARBA" id="ARBA00022475"/>
    </source>
</evidence>
<keyword evidence="4 10" id="KW-1133">Transmembrane helix</keyword>
<keyword evidence="2 10" id="KW-1003">Cell membrane</keyword>
<keyword evidence="10" id="KW-0406">Ion transport</keyword>
<comment type="function">
    <text evidence="9 10">Fluoride-specific ion channel. Important for reducing fluoride concentration in the cell, thus reducing its toxicity.</text>
</comment>
<dbReference type="PANTHER" id="PTHR28259">
    <property type="entry name" value="FLUORIDE EXPORT PROTEIN 1-RELATED"/>
    <property type="match status" value="1"/>
</dbReference>
<dbReference type="Proteomes" id="UP001597068">
    <property type="component" value="Unassembled WGS sequence"/>
</dbReference>
<keyword evidence="5 10" id="KW-0472">Membrane</keyword>
<keyword evidence="12" id="KW-1185">Reference proteome</keyword>
<evidence type="ECO:0000256" key="5">
    <source>
        <dbReference type="ARBA" id="ARBA00023136"/>
    </source>
</evidence>
<evidence type="ECO:0000256" key="10">
    <source>
        <dbReference type="HAMAP-Rule" id="MF_00454"/>
    </source>
</evidence>
<sequence>MIVALVFLAGALGSVTRFVVDSEVKARLAPRFPWATVGINISGSFVLGVLAGAVLFHAASPDWQTVLGTGFCGGYTTFSTASVETVRLAQARRHAAALINLLGTLGLSVGACALGLVLASAA</sequence>
<dbReference type="InterPro" id="IPR003691">
    <property type="entry name" value="FluC"/>
</dbReference>
<keyword evidence="10" id="KW-0813">Transport</keyword>
<name>A0ABW3G623_9NOCA</name>
<keyword evidence="3 10" id="KW-0812">Transmembrane</keyword>